<gene>
    <name evidence="2" type="ORF">S7711_10410</name>
</gene>
<evidence type="ECO:0000313" key="2">
    <source>
        <dbReference type="EMBL" id="KEY72374.1"/>
    </source>
</evidence>
<accession>A0A084B495</accession>
<dbReference type="Proteomes" id="UP000028045">
    <property type="component" value="Unassembled WGS sequence"/>
</dbReference>
<evidence type="ECO:0000256" key="1">
    <source>
        <dbReference type="SAM" id="MobiDB-lite"/>
    </source>
</evidence>
<dbReference type="EMBL" id="KL648095">
    <property type="protein sequence ID" value="KEY72374.1"/>
    <property type="molecule type" value="Genomic_DNA"/>
</dbReference>
<feature type="compositionally biased region" description="Gly residues" evidence="1">
    <location>
        <begin position="60"/>
        <end position="70"/>
    </location>
</feature>
<organism evidence="2 3">
    <name type="scientific">Stachybotrys chartarum (strain CBS 109288 / IBT 7711)</name>
    <name type="common">Toxic black mold</name>
    <name type="synonym">Stilbospora chartarum</name>
    <dbReference type="NCBI Taxonomy" id="1280523"/>
    <lineage>
        <taxon>Eukaryota</taxon>
        <taxon>Fungi</taxon>
        <taxon>Dikarya</taxon>
        <taxon>Ascomycota</taxon>
        <taxon>Pezizomycotina</taxon>
        <taxon>Sordariomycetes</taxon>
        <taxon>Hypocreomycetidae</taxon>
        <taxon>Hypocreales</taxon>
        <taxon>Stachybotryaceae</taxon>
        <taxon>Stachybotrys</taxon>
    </lineage>
</organism>
<sequence length="80" mass="8408">MSTHHKHGETGVTDEVAIESHDLIHGAEIEEQRLHPKDSQTRDPTLPASAGVDEEANAKTGGGGKAGGMVGKVKETLNLK</sequence>
<proteinExistence type="predicted"/>
<dbReference type="HOGENOM" id="CLU_176445_0_0_1"/>
<feature type="compositionally biased region" description="Basic and acidic residues" evidence="1">
    <location>
        <begin position="18"/>
        <end position="41"/>
    </location>
</feature>
<protein>
    <submittedName>
        <fullName evidence="2">Uncharacterized protein</fullName>
    </submittedName>
</protein>
<dbReference type="OrthoDB" id="5211489at2759"/>
<keyword evidence="3" id="KW-1185">Reference proteome</keyword>
<name>A0A084B495_STACB</name>
<dbReference type="AlphaFoldDB" id="A0A084B495"/>
<evidence type="ECO:0000313" key="3">
    <source>
        <dbReference type="Proteomes" id="UP000028045"/>
    </source>
</evidence>
<feature type="region of interest" description="Disordered" evidence="1">
    <location>
        <begin position="1"/>
        <end position="80"/>
    </location>
</feature>
<reference evidence="2 3" key="1">
    <citation type="journal article" date="2014" name="BMC Genomics">
        <title>Comparative genome sequencing reveals chemotype-specific gene clusters in the toxigenic black mold Stachybotrys.</title>
        <authorList>
            <person name="Semeiks J."/>
            <person name="Borek D."/>
            <person name="Otwinowski Z."/>
            <person name="Grishin N.V."/>
        </authorList>
    </citation>
    <scope>NUCLEOTIDE SEQUENCE [LARGE SCALE GENOMIC DNA]</scope>
    <source>
        <strain evidence="3">CBS 109288 / IBT 7711</strain>
    </source>
</reference>